<reference evidence="1" key="1">
    <citation type="submission" date="2021-02" db="EMBL/GenBank/DDBJ databases">
        <title>First Annotated Genome of the Yellow-green Alga Tribonema minus.</title>
        <authorList>
            <person name="Mahan K.M."/>
        </authorList>
    </citation>
    <scope>NUCLEOTIDE SEQUENCE</scope>
    <source>
        <strain evidence="1">UTEX B ZZ1240</strain>
    </source>
</reference>
<evidence type="ECO:0000313" key="1">
    <source>
        <dbReference type="EMBL" id="KAG5190315.1"/>
    </source>
</evidence>
<protein>
    <recommendedName>
        <fullName evidence="3">F-box domain-containing protein</fullName>
    </recommendedName>
</protein>
<dbReference type="Proteomes" id="UP000664859">
    <property type="component" value="Unassembled WGS sequence"/>
</dbReference>
<dbReference type="OrthoDB" id="722566at2759"/>
<sequence length="487" mass="50287">MPIVHGLPAAVVWPMCGYLHAHEILQLRVVSQGVLQCLSSKPADESIWKARCQQLAAGAHAGMVLASLIKPVHEPHFYVSAAVHFSSRTLFRQVALEPRQRLPLSPGTNASASGGSGGSSAAAAAVGAGASFLAAGMLEVPSACTDDGRVCEVVQAIGVVSLMPPLPDHAAAAHENAGAARLTLAYQALCRDYRDPMGPPVSSQEAGCEKFDKLPTPHSSAALSADAAAPPCDSAAVPTCATADAPQRAAAARLARRVVGLYFAVYGPHGLELISVGWSRGSGGGALRGLKATGDVNVPAGRLTFESVGALSTPPFAVPPCTCGFECECFGPAEAGHITLLGKMDARARTAQTGFVSPTWNDATIVLFDAREEWAHYSASNPAAARMLEAPISARADSTRAPLRLPCARFAVEAPPALPSPKKTGITPVKDSGAPPRVQAARAAACPEALVAPTGCLESAPDCSVGILVIWRGEGFSTSMRFRPFCP</sequence>
<comment type="caution">
    <text evidence="1">The sequence shown here is derived from an EMBL/GenBank/DDBJ whole genome shotgun (WGS) entry which is preliminary data.</text>
</comment>
<evidence type="ECO:0008006" key="3">
    <source>
        <dbReference type="Google" id="ProtNLM"/>
    </source>
</evidence>
<keyword evidence="2" id="KW-1185">Reference proteome</keyword>
<evidence type="ECO:0000313" key="2">
    <source>
        <dbReference type="Proteomes" id="UP000664859"/>
    </source>
</evidence>
<dbReference type="Pfam" id="PF12014">
    <property type="entry name" value="Cyclin_D1_bind"/>
    <property type="match status" value="1"/>
</dbReference>
<accession>A0A836CKV8</accession>
<dbReference type="AlphaFoldDB" id="A0A836CKV8"/>
<name>A0A836CKV8_9STRA</name>
<proteinExistence type="predicted"/>
<dbReference type="EMBL" id="JAFCMP010000035">
    <property type="protein sequence ID" value="KAG5190315.1"/>
    <property type="molecule type" value="Genomic_DNA"/>
</dbReference>
<organism evidence="1 2">
    <name type="scientific">Tribonema minus</name>
    <dbReference type="NCBI Taxonomy" id="303371"/>
    <lineage>
        <taxon>Eukaryota</taxon>
        <taxon>Sar</taxon>
        <taxon>Stramenopiles</taxon>
        <taxon>Ochrophyta</taxon>
        <taxon>PX clade</taxon>
        <taxon>Xanthophyceae</taxon>
        <taxon>Tribonematales</taxon>
        <taxon>Tribonemataceae</taxon>
        <taxon>Tribonema</taxon>
    </lineage>
</organism>
<gene>
    <name evidence="1" type="ORF">JKP88DRAFT_347541</name>
</gene>